<evidence type="ECO:0000313" key="4">
    <source>
        <dbReference type="Proteomes" id="UP000053372"/>
    </source>
</evidence>
<dbReference type="SUPFAM" id="SSF56024">
    <property type="entry name" value="Phospholipase D/nuclease"/>
    <property type="match status" value="2"/>
</dbReference>
<dbReference type="OrthoDB" id="9762009at2"/>
<dbReference type="InterPro" id="IPR025202">
    <property type="entry name" value="PLD-like_dom"/>
</dbReference>
<name>A0A0V7ZZU3_9CYAN</name>
<dbReference type="GO" id="GO:0030572">
    <property type="term" value="F:phosphatidyltransferase activity"/>
    <property type="evidence" value="ECO:0007669"/>
    <property type="project" value="UniProtKB-ARBA"/>
</dbReference>
<evidence type="ECO:0000256" key="1">
    <source>
        <dbReference type="SAM" id="Phobius"/>
    </source>
</evidence>
<reference evidence="3 4" key="1">
    <citation type="journal article" date="2015" name="Genome Announc.">
        <title>Draft Genome of the Euendolithic (true boring) Cyanobacterium Mastigocoleus testarum strain BC008.</title>
        <authorList>
            <person name="Guida B.S."/>
            <person name="Garcia-Pichel F."/>
        </authorList>
    </citation>
    <scope>NUCLEOTIDE SEQUENCE [LARGE SCALE GENOMIC DNA]</scope>
    <source>
        <strain evidence="3 4">BC008</strain>
    </source>
</reference>
<dbReference type="CDD" id="cd09159">
    <property type="entry name" value="PLDc_ybhO_like_2"/>
    <property type="match status" value="1"/>
</dbReference>
<feature type="domain" description="PLD phosphodiesterase" evidence="2">
    <location>
        <begin position="340"/>
        <end position="367"/>
    </location>
</feature>
<dbReference type="RefSeq" id="WP_027845341.1">
    <property type="nucleotide sequence ID" value="NZ_LMTZ01000008.1"/>
</dbReference>
<keyword evidence="4" id="KW-1185">Reference proteome</keyword>
<dbReference type="EMBL" id="LMTZ01000008">
    <property type="protein sequence ID" value="KST69998.1"/>
    <property type="molecule type" value="Genomic_DNA"/>
</dbReference>
<dbReference type="SMART" id="SM00155">
    <property type="entry name" value="PLDc"/>
    <property type="match status" value="2"/>
</dbReference>
<dbReference type="PANTHER" id="PTHR21248:SF22">
    <property type="entry name" value="PHOSPHOLIPASE D"/>
    <property type="match status" value="1"/>
</dbReference>
<dbReference type="CDD" id="cd09110">
    <property type="entry name" value="PLDc_CLS_1"/>
    <property type="match status" value="1"/>
</dbReference>
<gene>
    <name evidence="3" type="ORF">BC008_06055</name>
</gene>
<dbReference type="GO" id="GO:0032049">
    <property type="term" value="P:cardiolipin biosynthetic process"/>
    <property type="evidence" value="ECO:0007669"/>
    <property type="project" value="UniProtKB-ARBA"/>
</dbReference>
<keyword evidence="1" id="KW-0472">Membrane</keyword>
<protein>
    <submittedName>
        <fullName evidence="3">Cardiolipin synthetase</fullName>
    </submittedName>
</protein>
<evidence type="ECO:0000313" key="3">
    <source>
        <dbReference type="EMBL" id="KST69998.1"/>
    </source>
</evidence>
<feature type="transmembrane region" description="Helical" evidence="1">
    <location>
        <begin position="6"/>
        <end position="25"/>
    </location>
</feature>
<dbReference type="PANTHER" id="PTHR21248">
    <property type="entry name" value="CARDIOLIPIN SYNTHASE"/>
    <property type="match status" value="1"/>
</dbReference>
<proteinExistence type="predicted"/>
<keyword evidence="1" id="KW-1133">Transmembrane helix</keyword>
<dbReference type="Pfam" id="PF13091">
    <property type="entry name" value="PLDc_2"/>
    <property type="match status" value="2"/>
</dbReference>
<accession>A0A0V7ZZU3</accession>
<comment type="caution">
    <text evidence="3">The sequence shown here is derived from an EMBL/GenBank/DDBJ whole genome shotgun (WGS) entry which is preliminary data.</text>
</comment>
<dbReference type="InterPro" id="IPR001736">
    <property type="entry name" value="PLipase_D/transphosphatidylase"/>
</dbReference>
<feature type="domain" description="PLD phosphodiesterase" evidence="2">
    <location>
        <begin position="161"/>
        <end position="188"/>
    </location>
</feature>
<dbReference type="Proteomes" id="UP000053372">
    <property type="component" value="Unassembled WGS sequence"/>
</dbReference>
<organism evidence="3 4">
    <name type="scientific">Mastigocoleus testarum BC008</name>
    <dbReference type="NCBI Taxonomy" id="371196"/>
    <lineage>
        <taxon>Bacteria</taxon>
        <taxon>Bacillati</taxon>
        <taxon>Cyanobacteriota</taxon>
        <taxon>Cyanophyceae</taxon>
        <taxon>Nostocales</taxon>
        <taxon>Hapalosiphonaceae</taxon>
        <taxon>Mastigocoleus</taxon>
    </lineage>
</organism>
<evidence type="ECO:0000259" key="2">
    <source>
        <dbReference type="PROSITE" id="PS50035"/>
    </source>
</evidence>
<dbReference type="Gene3D" id="3.30.870.10">
    <property type="entry name" value="Endonuclease Chain A"/>
    <property type="match status" value="2"/>
</dbReference>
<keyword evidence="1" id="KW-0812">Transmembrane</keyword>
<dbReference type="PROSITE" id="PS50035">
    <property type="entry name" value="PLD"/>
    <property type="match status" value="2"/>
</dbReference>
<sequence>MFNLLGWLIASIFIALVIVILVLYLRGFFHLRIPYQICDLPSPKAKNFASTMAGLSDSFITEGKITNFCVFAEQIFAYRLEAISKASKSIQFETFIMTPGRRANEFALALAEKAQSGVKVQVLADHYGAKEIPSKYWSSLKSSGVEVLFFNRFSWRDPFYYLRRNHRKLLLVDNKIALIGGAGISDYWDGRDGIGDKTPWFDYEVCLQGSIIERLKNLFIQHWLDAGGSANFSEENFKFNQENQQTILIDAGEDPTLRDSGIRSLFQSLIAAARKRVWIASPYFLPNRNSRDILIRAKRKGIDVRILTMGPRTDKPPVRFASLELFSKLIKSDISIYEYQASMMHAKAMLIDDCWVSIGSANFDPRSFFHNDELNLLITEYTLTKRIEDFFLDGFSRSHSLTLKNLKHRPLKEKLLGRLMLLFFWQL</sequence>
<dbReference type="AlphaFoldDB" id="A0A0V7ZZU3"/>